<accession>A0AAN7JSF2</accession>
<proteinExistence type="predicted"/>
<dbReference type="EMBL" id="JAXIOK010000016">
    <property type="protein sequence ID" value="KAK4753186.1"/>
    <property type="molecule type" value="Genomic_DNA"/>
</dbReference>
<gene>
    <name evidence="2" type="ORF">SAY87_021984</name>
</gene>
<sequence>MVDTEVRVTATNPSQPPPGYPTGSPPAKGRKKLLAAQNPRGRGASLKDVSLLYAAAGSVKSAAAKVMDGCASRVVLRQGFTSLTVNENEHQHQPQMNDKPKGLGTYSSGLSKQNSLHFSSTTWQLYKILTSSSNSYPEHGLPEVPDYTIHIKDQHHRISQ</sequence>
<evidence type="ECO:0000313" key="2">
    <source>
        <dbReference type="EMBL" id="KAK4753186.1"/>
    </source>
</evidence>
<feature type="region of interest" description="Disordered" evidence="1">
    <location>
        <begin position="87"/>
        <end position="108"/>
    </location>
</feature>
<keyword evidence="3" id="KW-1185">Reference proteome</keyword>
<feature type="compositionally biased region" description="Pro residues" evidence="1">
    <location>
        <begin position="14"/>
        <end position="24"/>
    </location>
</feature>
<comment type="caution">
    <text evidence="2">The sequence shown here is derived from an EMBL/GenBank/DDBJ whole genome shotgun (WGS) entry which is preliminary data.</text>
</comment>
<evidence type="ECO:0000313" key="3">
    <source>
        <dbReference type="Proteomes" id="UP001345219"/>
    </source>
</evidence>
<dbReference type="AlphaFoldDB" id="A0AAN7JSF2"/>
<reference evidence="2 3" key="1">
    <citation type="journal article" date="2023" name="Hortic Res">
        <title>Pangenome of water caltrop reveals structural variations and asymmetric subgenome divergence after allopolyploidization.</title>
        <authorList>
            <person name="Zhang X."/>
            <person name="Chen Y."/>
            <person name="Wang L."/>
            <person name="Yuan Y."/>
            <person name="Fang M."/>
            <person name="Shi L."/>
            <person name="Lu R."/>
            <person name="Comes H.P."/>
            <person name="Ma Y."/>
            <person name="Chen Y."/>
            <person name="Huang G."/>
            <person name="Zhou Y."/>
            <person name="Zheng Z."/>
            <person name="Qiu Y."/>
        </authorList>
    </citation>
    <scope>NUCLEOTIDE SEQUENCE [LARGE SCALE GENOMIC DNA]</scope>
    <source>
        <tissue evidence="2">Roots</tissue>
    </source>
</reference>
<dbReference type="Proteomes" id="UP001345219">
    <property type="component" value="Chromosome 16"/>
</dbReference>
<feature type="region of interest" description="Disordered" evidence="1">
    <location>
        <begin position="1"/>
        <end position="30"/>
    </location>
</feature>
<organism evidence="2 3">
    <name type="scientific">Trapa incisa</name>
    <dbReference type="NCBI Taxonomy" id="236973"/>
    <lineage>
        <taxon>Eukaryota</taxon>
        <taxon>Viridiplantae</taxon>
        <taxon>Streptophyta</taxon>
        <taxon>Embryophyta</taxon>
        <taxon>Tracheophyta</taxon>
        <taxon>Spermatophyta</taxon>
        <taxon>Magnoliopsida</taxon>
        <taxon>eudicotyledons</taxon>
        <taxon>Gunneridae</taxon>
        <taxon>Pentapetalae</taxon>
        <taxon>rosids</taxon>
        <taxon>malvids</taxon>
        <taxon>Myrtales</taxon>
        <taxon>Lythraceae</taxon>
        <taxon>Trapa</taxon>
    </lineage>
</organism>
<evidence type="ECO:0000256" key="1">
    <source>
        <dbReference type="SAM" id="MobiDB-lite"/>
    </source>
</evidence>
<protein>
    <submittedName>
        <fullName evidence="2">Uncharacterized protein</fullName>
    </submittedName>
</protein>
<name>A0AAN7JSF2_9MYRT</name>